<dbReference type="GO" id="GO:0016791">
    <property type="term" value="F:phosphatase activity"/>
    <property type="evidence" value="ECO:0007669"/>
    <property type="project" value="TreeGrafter"/>
</dbReference>
<feature type="compositionally biased region" description="Basic and acidic residues" evidence="2">
    <location>
        <begin position="23"/>
        <end position="34"/>
    </location>
</feature>
<dbReference type="SUPFAM" id="SSF55781">
    <property type="entry name" value="GAF domain-like"/>
    <property type="match status" value="1"/>
</dbReference>
<keyword evidence="1" id="KW-0378">Hydrolase</keyword>
<accession>A0A8D4BDZ5</accession>
<dbReference type="SMART" id="SM00065">
    <property type="entry name" value="GAF"/>
    <property type="match status" value="1"/>
</dbReference>
<dbReference type="Gene3D" id="3.30.450.20">
    <property type="entry name" value="PAS domain"/>
    <property type="match status" value="1"/>
</dbReference>
<dbReference type="FunFam" id="3.60.40.10:FF:000031">
    <property type="entry name" value="PAS sensor protein"/>
    <property type="match status" value="1"/>
</dbReference>
<dbReference type="InterPro" id="IPR003594">
    <property type="entry name" value="HATPase_dom"/>
</dbReference>
<protein>
    <submittedName>
        <fullName evidence="5">PAS/PAC sensor protein</fullName>
    </submittedName>
</protein>
<dbReference type="InterPro" id="IPR013656">
    <property type="entry name" value="PAS_4"/>
</dbReference>
<dbReference type="Pfam" id="PF01590">
    <property type="entry name" value="GAF"/>
    <property type="match status" value="1"/>
</dbReference>
<evidence type="ECO:0000313" key="6">
    <source>
        <dbReference type="Proteomes" id="UP000002066"/>
    </source>
</evidence>
<dbReference type="InterPro" id="IPR052016">
    <property type="entry name" value="Bact_Sigma-Reg"/>
</dbReference>
<dbReference type="InterPro" id="IPR001932">
    <property type="entry name" value="PPM-type_phosphatase-like_dom"/>
</dbReference>
<dbReference type="SUPFAM" id="SSF55874">
    <property type="entry name" value="ATPase domain of HSP90 chaperone/DNA topoisomerase II/histidine kinase"/>
    <property type="match status" value="1"/>
</dbReference>
<name>A0A8D4BDZ5_STRFA</name>
<reference evidence="5 6" key="1">
    <citation type="submission" date="2011-01" db="EMBL/GenBank/DDBJ databases">
        <title>Complete sequence of chromosome of Streptomyces flavogriseus ATCC 33331.</title>
        <authorList>
            <consortium name="US DOE Joint Genome Institute"/>
            <person name="Lucas S."/>
            <person name="Copeland A."/>
            <person name="Lapidus A."/>
            <person name="Cheng J.-F."/>
            <person name="Goodwin L."/>
            <person name="Pitluck S."/>
            <person name="Davenport K."/>
            <person name="Detter J.C."/>
            <person name="Han C."/>
            <person name="Tapia R."/>
            <person name="Land M."/>
            <person name="Hauser L."/>
            <person name="Kyrpides N."/>
            <person name="Ivanova N."/>
            <person name="Ovchinnikova G."/>
            <person name="Pagani I."/>
            <person name="Brumm P."/>
            <person name="Mead D."/>
            <person name="Woyke T."/>
        </authorList>
    </citation>
    <scope>NUCLEOTIDE SEQUENCE [LARGE SCALE GENOMIC DNA]</scope>
    <source>
        <strain evidence="6">ATCC 33331 / IAF-45CD</strain>
    </source>
</reference>
<dbReference type="FunFam" id="3.30.565.10:FF:000028">
    <property type="entry name" value="PAS sensor protein"/>
    <property type="match status" value="1"/>
</dbReference>
<dbReference type="EMBL" id="CP002475">
    <property type="protein sequence ID" value="ADW07242.1"/>
    <property type="molecule type" value="Genomic_DNA"/>
</dbReference>
<dbReference type="InterPro" id="IPR036457">
    <property type="entry name" value="PPM-type-like_dom_sf"/>
</dbReference>
<dbReference type="SUPFAM" id="SSF81606">
    <property type="entry name" value="PP2C-like"/>
    <property type="match status" value="1"/>
</dbReference>
<proteinExistence type="predicted"/>
<dbReference type="InterPro" id="IPR003018">
    <property type="entry name" value="GAF"/>
</dbReference>
<evidence type="ECO:0000256" key="1">
    <source>
        <dbReference type="ARBA" id="ARBA00022801"/>
    </source>
</evidence>
<feature type="domain" description="PPM-type phosphatase" evidence="4">
    <location>
        <begin position="366"/>
        <end position="586"/>
    </location>
</feature>
<dbReference type="InterPro" id="IPR035965">
    <property type="entry name" value="PAS-like_dom_sf"/>
</dbReference>
<dbReference type="KEGG" id="sfa:Sfla_5855"/>
<dbReference type="Pfam" id="PF13581">
    <property type="entry name" value="HATPase_c_2"/>
    <property type="match status" value="1"/>
</dbReference>
<dbReference type="Pfam" id="PF08448">
    <property type="entry name" value="PAS_4"/>
    <property type="match status" value="1"/>
</dbReference>
<dbReference type="SUPFAM" id="SSF55785">
    <property type="entry name" value="PYP-like sensor domain (PAS domain)"/>
    <property type="match status" value="1"/>
</dbReference>
<dbReference type="InterPro" id="IPR036890">
    <property type="entry name" value="HATPase_C_sf"/>
</dbReference>
<dbReference type="AlphaFoldDB" id="A0A8D4BDZ5"/>
<dbReference type="Gene3D" id="3.30.450.40">
    <property type="match status" value="1"/>
</dbReference>
<dbReference type="SMART" id="SM00331">
    <property type="entry name" value="PP2C_SIG"/>
    <property type="match status" value="1"/>
</dbReference>
<dbReference type="PANTHER" id="PTHR43156:SF2">
    <property type="entry name" value="STAGE II SPORULATION PROTEIN E"/>
    <property type="match status" value="1"/>
</dbReference>
<evidence type="ECO:0000313" key="5">
    <source>
        <dbReference type="EMBL" id="ADW07242.1"/>
    </source>
</evidence>
<dbReference type="Proteomes" id="UP000002066">
    <property type="component" value="Chromosome"/>
</dbReference>
<dbReference type="Gene3D" id="3.60.40.10">
    <property type="entry name" value="PPM-type phosphatase domain"/>
    <property type="match status" value="1"/>
</dbReference>
<gene>
    <name evidence="5" type="ordered locus">Sfla_5855</name>
</gene>
<feature type="region of interest" description="Disordered" evidence="2">
    <location>
        <begin position="1"/>
        <end position="34"/>
    </location>
</feature>
<dbReference type="InterPro" id="IPR029016">
    <property type="entry name" value="GAF-like_dom_sf"/>
</dbReference>
<dbReference type="PANTHER" id="PTHR43156">
    <property type="entry name" value="STAGE II SPORULATION PROTEIN E-RELATED"/>
    <property type="match status" value="1"/>
</dbReference>
<evidence type="ECO:0000259" key="4">
    <source>
        <dbReference type="SMART" id="SM00331"/>
    </source>
</evidence>
<organism evidence="5 6">
    <name type="scientific">Streptomyces pratensis (strain ATCC 33331 / IAF-45CD)</name>
    <dbReference type="NCBI Taxonomy" id="591167"/>
    <lineage>
        <taxon>Bacteria</taxon>
        <taxon>Bacillati</taxon>
        <taxon>Actinomycetota</taxon>
        <taxon>Actinomycetes</taxon>
        <taxon>Kitasatosporales</taxon>
        <taxon>Streptomycetaceae</taxon>
        <taxon>Streptomyces</taxon>
    </lineage>
</organism>
<sequence>MSRDGTGGAVPPSDSGEPSEVTEGGREHAYRPSDEERCRILDQLPVPVAYFGRDQLLALANRAAAESVARPAESLVGLLPGEIEPGLYMEGGQGLVEAIERVLRTGQGELYETQLVMEGSEHIRQAAMSPVRNAAGEVEGVSVVTLDTTDQFWARRRLALLNKASMRIGSTLDVGRTAEELAELAVEDFADFVTVDLLSEVVAGDEARSVLHRDSISFHRAAQCSVLEGCPESIVAVGETHAYDSDSVVGRTLIKGEPARMVLDEVALRRWRTIEPVRSQSMRDHKIHSVMVVPLRARGVILGTTLFCRHRTPGAFGAADLQLAAELVSRAAVCVDNARRYTRERATALALQRSLLPRRAARQKAVEVTARYLPNTDGAGIGGDWFDVIPLSGARVALVVGDVVGHGLHASATMGRLRTAVRTLADVDLAPDELLTQLDDLALTLDREQPADGPEGGQVAGATCLYAVYDPATGHCTMARAGHPEPVLTRPGGSAEQLRLPPGPPLGVGGLPFESAEFELPEDSRLALYTDGLIESVGRDTGQALAELRDLLGRPAHSLDEVCDTVMETLVPEHANDDVALLLARTRRLDADHYASWDLPSDPAVVADARRRVTAQLAVWGLDDAVFTTELVVSELVTNAIRYGGDPIRLRLIRDTALICEVFDGSSTAPHLRRARMFDEGGRGLLLVASLTERWGTRYTGTGKAIWAEQPLTGVEDPGPA</sequence>
<dbReference type="CDD" id="cd16936">
    <property type="entry name" value="HATPase_RsbW-like"/>
    <property type="match status" value="1"/>
</dbReference>
<feature type="domain" description="GAF" evidence="3">
    <location>
        <begin position="194"/>
        <end position="345"/>
    </location>
</feature>
<evidence type="ECO:0000256" key="2">
    <source>
        <dbReference type="SAM" id="MobiDB-lite"/>
    </source>
</evidence>
<evidence type="ECO:0000259" key="3">
    <source>
        <dbReference type="SMART" id="SM00065"/>
    </source>
</evidence>
<dbReference type="Gene3D" id="3.30.565.10">
    <property type="entry name" value="Histidine kinase-like ATPase, C-terminal domain"/>
    <property type="match status" value="1"/>
</dbReference>
<dbReference type="FunFam" id="3.30.450.40:FF:000035">
    <property type="entry name" value="PAS sensor protein"/>
    <property type="match status" value="1"/>
</dbReference>
<dbReference type="Pfam" id="PF07228">
    <property type="entry name" value="SpoIIE"/>
    <property type="match status" value="1"/>
</dbReference>